<keyword evidence="2" id="KW-1185">Reference proteome</keyword>
<protein>
    <recommendedName>
        <fullName evidence="3">DUF2793 domain-containing protein</fullName>
    </recommendedName>
</protein>
<evidence type="ECO:0000313" key="1">
    <source>
        <dbReference type="EMBL" id="KAF0674600.1"/>
    </source>
</evidence>
<comment type="caution">
    <text evidence="1">The sequence shown here is derived from an EMBL/GenBank/DDBJ whole genome shotgun (WGS) entry which is preliminary data.</text>
</comment>
<evidence type="ECO:0008006" key="3">
    <source>
        <dbReference type="Google" id="ProtNLM"/>
    </source>
</evidence>
<organism evidence="1 2">
    <name type="scientific">Profundibacterium mesophilum KAUST100406-0324</name>
    <dbReference type="NCBI Taxonomy" id="1037889"/>
    <lineage>
        <taxon>Bacteria</taxon>
        <taxon>Pseudomonadati</taxon>
        <taxon>Pseudomonadota</taxon>
        <taxon>Alphaproteobacteria</taxon>
        <taxon>Rhodobacterales</taxon>
        <taxon>Roseobacteraceae</taxon>
        <taxon>Profundibacterium</taxon>
    </lineage>
</organism>
<sequence>MSSISPQLSLPLLQPSQAQKHVTHNEALVMLDHLVQLTLEAVDALAAPDAPAPGSVYALGAAPVGAWEGHGGQLAAFIAGGWVFHLPRDGWRAYDRSAGRLLVFSQAAWRALAPAEIETDNLDGLGIGTAHDPVNRLAVASDASLLSHAGADHRLKINKAAPQDTASLLFQSGFSGRAEIGLAGEEALSVKVSADGASWTTALRVAPEDGTLSAPALEAARFGGAGVQGNPSDVAPGKLMRADYGYCPGNLLAPVAMDGAQVSGGVIERGETAAGTFVRFADGTLICHADAAIDVSSAQLQDFPFPADFSADPAVSASHLSAAPHVAIELPNIRILAGRAAVQSWSVRLGDTGAPTAPGGPQETLRLTAIGRWR</sequence>
<evidence type="ECO:0000313" key="2">
    <source>
        <dbReference type="Proteomes" id="UP000698242"/>
    </source>
</evidence>
<dbReference type="AlphaFoldDB" id="A0A921NPG4"/>
<dbReference type="EMBL" id="APKE01000036">
    <property type="protein sequence ID" value="KAF0674600.1"/>
    <property type="molecule type" value="Genomic_DNA"/>
</dbReference>
<name>A0A921NPG4_9RHOB</name>
<dbReference type="Pfam" id="PF10983">
    <property type="entry name" value="DUF2793"/>
    <property type="match status" value="1"/>
</dbReference>
<accession>A0A921NPG4</accession>
<dbReference type="Proteomes" id="UP000698242">
    <property type="component" value="Unassembled WGS sequence"/>
</dbReference>
<proteinExistence type="predicted"/>
<dbReference type="InterPro" id="IPR021251">
    <property type="entry name" value="DUF2793"/>
</dbReference>
<gene>
    <name evidence="1" type="ORF">PMES_02982</name>
</gene>
<reference evidence="1" key="1">
    <citation type="submission" date="2013-03" db="EMBL/GenBank/DDBJ databases">
        <title>Genome Sequence of the Profundibacterium mesophilum strain KAUST100406-0324T from Red Sea, a novel genus in the family Rhodobacteraceae.</title>
        <authorList>
            <person name="Essack M."/>
            <person name="Alam I."/>
            <person name="Lafi F."/>
            <person name="Alawi W."/>
            <person name="Kamanu F."/>
            <person name="Al-Suwailem A."/>
            <person name="Lee O.O."/>
            <person name="Xu Y."/>
            <person name="Bajic V."/>
            <person name="Qian P.-Y."/>
            <person name="Archer J."/>
        </authorList>
    </citation>
    <scope>NUCLEOTIDE SEQUENCE</scope>
    <source>
        <strain evidence="1">KAUST100406-0324</strain>
    </source>
</reference>